<dbReference type="EMBL" id="VIFM01000017">
    <property type="protein sequence ID" value="TQF16800.1"/>
    <property type="molecule type" value="Genomic_DNA"/>
</dbReference>
<comment type="caution">
    <text evidence="2">The sequence shown here is derived from an EMBL/GenBank/DDBJ whole genome shotgun (WGS) entry which is preliminary data.</text>
</comment>
<organism evidence="2 3">
    <name type="scientific">Myxococcus llanfairpwllgwyngyllgogerychwyrndrobwllllantysiliogogogochensis</name>
    <dbReference type="NCBI Taxonomy" id="2590453"/>
    <lineage>
        <taxon>Bacteria</taxon>
        <taxon>Pseudomonadati</taxon>
        <taxon>Myxococcota</taxon>
        <taxon>Myxococcia</taxon>
        <taxon>Myxococcales</taxon>
        <taxon>Cystobacterineae</taxon>
        <taxon>Myxococcaceae</taxon>
        <taxon>Myxococcus</taxon>
    </lineage>
</organism>
<dbReference type="InterPro" id="IPR036280">
    <property type="entry name" value="Multihaem_cyt_sf"/>
</dbReference>
<evidence type="ECO:0000313" key="3">
    <source>
        <dbReference type="Proteomes" id="UP000315369"/>
    </source>
</evidence>
<evidence type="ECO:0000256" key="1">
    <source>
        <dbReference type="SAM" id="SignalP"/>
    </source>
</evidence>
<protein>
    <recommendedName>
        <fullName evidence="4">Lipoprotein</fullName>
    </recommendedName>
</protein>
<feature type="signal peptide" evidence="1">
    <location>
        <begin position="1"/>
        <end position="24"/>
    </location>
</feature>
<evidence type="ECO:0008006" key="4">
    <source>
        <dbReference type="Google" id="ProtNLM"/>
    </source>
</evidence>
<name>A0A540X6J6_9BACT</name>
<sequence>MPPLSFRRLVLSCLTLLATSGCMTGPHNGTTTGDSVIGETFLFEGYYPEPSTPISLQVLRAPDLDPAVESHWQQFATAITTTTPTHVNRPEPLFHWSVTAAPVPNFLFAPRWPSGGLVKVRAIAMDPDGQTVLYTFDDITYPDCFAQNATQPWSTIGTECQGLGINRSALVSTRLNPVDRPVAERPQFLGRKSPGLGTAETEEYYDQIQAPETLDAFRATFGFASGDVTATYYNDGDLGLGREMHCKSFGVPPSMVGLACYVKNYGVLNGQPVFGGSSASALQDAVARTNSFATVAMTFTPPAGSPNSVKFMVYDAAGFLTPAAQLDNTGFNTFVPGNCLSCHGIKANYNAATNSVVGQAQFLPFDVFSFRYSTAAGFTHAAQADALRRLNHLVTLTGPTDGIREFIEGTYEPKPVWDVTAVANDTYVPPNWKNTKQKGLGLYRGVVKPYCRTCHMSSTDPNLDFLDQADFNSNSGAIKVDVCGVGHSMPNAEHVMKKFWNSGARAYLDMGLDMQSPCGP</sequence>
<dbReference type="AlphaFoldDB" id="A0A540X6J6"/>
<accession>A0A540X6J6</accession>
<dbReference type="PROSITE" id="PS51257">
    <property type="entry name" value="PROKAR_LIPOPROTEIN"/>
    <property type="match status" value="1"/>
</dbReference>
<proteinExistence type="predicted"/>
<reference evidence="2 3" key="1">
    <citation type="submission" date="2019-06" db="EMBL/GenBank/DDBJ databases">
        <authorList>
            <person name="Livingstone P."/>
            <person name="Whitworth D."/>
        </authorList>
    </citation>
    <scope>NUCLEOTIDE SEQUENCE [LARGE SCALE GENOMIC DNA]</scope>
    <source>
        <strain evidence="2 3">AM401</strain>
    </source>
</reference>
<gene>
    <name evidence="2" type="ORF">FJV41_06505</name>
</gene>
<keyword evidence="1" id="KW-0732">Signal</keyword>
<dbReference type="RefSeq" id="WP_141641537.1">
    <property type="nucleotide sequence ID" value="NZ_VIFM01000017.1"/>
</dbReference>
<keyword evidence="3" id="KW-1185">Reference proteome</keyword>
<dbReference type="OrthoDB" id="6306157at2"/>
<evidence type="ECO:0000313" key="2">
    <source>
        <dbReference type="EMBL" id="TQF16800.1"/>
    </source>
</evidence>
<feature type="chain" id="PRO_5022164695" description="Lipoprotein" evidence="1">
    <location>
        <begin position="25"/>
        <end position="520"/>
    </location>
</feature>
<dbReference type="Proteomes" id="UP000315369">
    <property type="component" value="Unassembled WGS sequence"/>
</dbReference>
<dbReference type="SUPFAM" id="SSF48695">
    <property type="entry name" value="Multiheme cytochromes"/>
    <property type="match status" value="1"/>
</dbReference>